<reference evidence="1" key="1">
    <citation type="submission" date="2022-11" db="EMBL/GenBank/DDBJ databases">
        <title>The characterization of three novel Bacteroidetes species and genomic analysis of their roles in tidal elemental geochemical cycles.</title>
        <authorList>
            <person name="Ma K.-J."/>
        </authorList>
    </citation>
    <scope>NUCLEOTIDE SEQUENCE</scope>
    <source>
        <strain evidence="1">M415</strain>
    </source>
</reference>
<organism evidence="1 2">
    <name type="scientific">Lentiprolixibacter aurantiacus</name>
    <dbReference type="NCBI Taxonomy" id="2993939"/>
    <lineage>
        <taxon>Bacteria</taxon>
        <taxon>Pseudomonadati</taxon>
        <taxon>Bacteroidota</taxon>
        <taxon>Flavobacteriia</taxon>
        <taxon>Flavobacteriales</taxon>
        <taxon>Flavobacteriaceae</taxon>
        <taxon>Lentiprolixibacter</taxon>
    </lineage>
</organism>
<evidence type="ECO:0000313" key="2">
    <source>
        <dbReference type="Proteomes" id="UP001207116"/>
    </source>
</evidence>
<dbReference type="RefSeq" id="WP_266012738.1">
    <property type="nucleotide sequence ID" value="NZ_JAPFQP010000002.1"/>
</dbReference>
<evidence type="ECO:0000313" key="1">
    <source>
        <dbReference type="EMBL" id="MCX2719763.1"/>
    </source>
</evidence>
<proteinExistence type="predicted"/>
<comment type="caution">
    <text evidence="1">The sequence shown here is derived from an EMBL/GenBank/DDBJ whole genome shotgun (WGS) entry which is preliminary data.</text>
</comment>
<gene>
    <name evidence="1" type="ORF">OO016_09120</name>
</gene>
<dbReference type="Proteomes" id="UP001207116">
    <property type="component" value="Unassembled WGS sequence"/>
</dbReference>
<dbReference type="AlphaFoldDB" id="A0AAE3MLR4"/>
<sequence>MIARAIDGKNIVNDVATGLVRYSSDFRPISQRNHSQSVSNLENEVTRELLQNYFLKEDGVKDIFLEYETVIHNRIRPYFAEFGMHDLKSHYLGEVNDTGPVLLYPNIIEEQLRQTIFQQLLFERRLKTGAFKTRLTEIKEDNHELISILELNNN</sequence>
<dbReference type="EMBL" id="JAPFQP010000002">
    <property type="protein sequence ID" value="MCX2719763.1"/>
    <property type="molecule type" value="Genomic_DNA"/>
</dbReference>
<keyword evidence="2" id="KW-1185">Reference proteome</keyword>
<name>A0AAE3MLR4_9FLAO</name>
<accession>A0AAE3MLR4</accession>
<protein>
    <submittedName>
        <fullName evidence="1">Uncharacterized protein</fullName>
    </submittedName>
</protein>